<dbReference type="GO" id="GO:0004326">
    <property type="term" value="F:tetrahydrofolylpolyglutamate synthase activity"/>
    <property type="evidence" value="ECO:0007669"/>
    <property type="project" value="InterPro"/>
</dbReference>
<accession>A0A6J2U7X6</accession>
<evidence type="ECO:0000256" key="2">
    <source>
        <dbReference type="ARBA" id="ARBA00022598"/>
    </source>
</evidence>
<evidence type="ECO:0000256" key="3">
    <source>
        <dbReference type="ARBA" id="ARBA00022741"/>
    </source>
</evidence>
<dbReference type="InterPro" id="IPR036565">
    <property type="entry name" value="Mur-like_cat_sf"/>
</dbReference>
<name>A0A6J2U7X6_DROLE</name>
<dbReference type="PANTHER" id="PTHR11136">
    <property type="entry name" value="FOLYLPOLYGLUTAMATE SYNTHASE-RELATED"/>
    <property type="match status" value="1"/>
</dbReference>
<evidence type="ECO:0000313" key="6">
    <source>
        <dbReference type="Proteomes" id="UP000504634"/>
    </source>
</evidence>
<feature type="compositionally biased region" description="Basic and acidic residues" evidence="5">
    <location>
        <begin position="197"/>
        <end position="219"/>
    </location>
</feature>
<dbReference type="CTD" id="326159"/>
<dbReference type="Proteomes" id="UP000504634">
    <property type="component" value="Unplaced"/>
</dbReference>
<reference evidence="7" key="1">
    <citation type="submission" date="2025-08" db="UniProtKB">
        <authorList>
            <consortium name="RefSeq"/>
        </authorList>
    </citation>
    <scope>IDENTIFICATION</scope>
    <source>
        <strain evidence="7">11010-0011.00</strain>
        <tissue evidence="7">Whole body</tissue>
    </source>
</reference>
<dbReference type="OrthoDB" id="5212574at2759"/>
<dbReference type="GeneID" id="115631126"/>
<feature type="region of interest" description="Disordered" evidence="5">
    <location>
        <begin position="58"/>
        <end position="219"/>
    </location>
</feature>
<proteinExistence type="inferred from homology"/>
<feature type="compositionally biased region" description="Polar residues" evidence="5">
    <location>
        <begin position="263"/>
        <end position="273"/>
    </location>
</feature>
<protein>
    <submittedName>
        <fullName evidence="7">Folylpolyglutamate synthase, mitochondrial</fullName>
    </submittedName>
</protein>
<feature type="compositionally biased region" description="Polar residues" evidence="5">
    <location>
        <begin position="166"/>
        <end position="195"/>
    </location>
</feature>
<dbReference type="GO" id="GO:0005524">
    <property type="term" value="F:ATP binding"/>
    <property type="evidence" value="ECO:0007669"/>
    <property type="project" value="UniProtKB-KW"/>
</dbReference>
<keyword evidence="6" id="KW-1185">Reference proteome</keyword>
<dbReference type="GO" id="GO:0005829">
    <property type="term" value="C:cytosol"/>
    <property type="evidence" value="ECO:0007669"/>
    <property type="project" value="TreeGrafter"/>
</dbReference>
<evidence type="ECO:0000256" key="4">
    <source>
        <dbReference type="ARBA" id="ARBA00022840"/>
    </source>
</evidence>
<dbReference type="RefSeq" id="XP_030383653.1">
    <property type="nucleotide sequence ID" value="XM_030527793.1"/>
</dbReference>
<dbReference type="PANTHER" id="PTHR11136:SF5">
    <property type="entry name" value="FOLYLPOLYGLUTAMATE SYNTHASE, MITOCHONDRIAL"/>
    <property type="match status" value="1"/>
</dbReference>
<dbReference type="InterPro" id="IPR001645">
    <property type="entry name" value="Folylpolyglutamate_synth"/>
</dbReference>
<keyword evidence="4" id="KW-0067">ATP-binding</keyword>
<gene>
    <name evidence="7" type="primary">LOC115631126</name>
</gene>
<keyword evidence="3" id="KW-0547">Nucleotide-binding</keyword>
<dbReference type="Gene3D" id="3.40.1190.10">
    <property type="entry name" value="Mur-like, catalytic domain"/>
    <property type="match status" value="1"/>
</dbReference>
<feature type="region of interest" description="Disordered" evidence="5">
    <location>
        <begin position="244"/>
        <end position="298"/>
    </location>
</feature>
<evidence type="ECO:0000313" key="7">
    <source>
        <dbReference type="RefSeq" id="XP_030383653.1"/>
    </source>
</evidence>
<dbReference type="SUPFAM" id="SSF53623">
    <property type="entry name" value="MurD-like peptide ligases, catalytic domain"/>
    <property type="match status" value="1"/>
</dbReference>
<evidence type="ECO:0000256" key="1">
    <source>
        <dbReference type="ARBA" id="ARBA00008276"/>
    </source>
</evidence>
<comment type="similarity">
    <text evidence="1">Belongs to the folylpolyglutamate synthase family.</text>
</comment>
<feature type="compositionally biased region" description="Polar residues" evidence="5">
    <location>
        <begin position="67"/>
        <end position="83"/>
    </location>
</feature>
<dbReference type="GO" id="GO:0005739">
    <property type="term" value="C:mitochondrion"/>
    <property type="evidence" value="ECO:0007669"/>
    <property type="project" value="TreeGrafter"/>
</dbReference>
<dbReference type="NCBIfam" id="TIGR01499">
    <property type="entry name" value="folC"/>
    <property type="match status" value="1"/>
</dbReference>
<keyword evidence="2" id="KW-0436">Ligase</keyword>
<evidence type="ECO:0000256" key="5">
    <source>
        <dbReference type="SAM" id="MobiDB-lite"/>
    </source>
</evidence>
<feature type="compositionally biased region" description="Low complexity" evidence="5">
    <location>
        <begin position="274"/>
        <end position="289"/>
    </location>
</feature>
<dbReference type="AlphaFoldDB" id="A0A6J2U7X6"/>
<organism evidence="6 7">
    <name type="scientific">Drosophila lebanonensis</name>
    <name type="common">Fruit fly</name>
    <name type="synonym">Scaptodrosophila lebanonensis</name>
    <dbReference type="NCBI Taxonomy" id="7225"/>
    <lineage>
        <taxon>Eukaryota</taxon>
        <taxon>Metazoa</taxon>
        <taxon>Ecdysozoa</taxon>
        <taxon>Arthropoda</taxon>
        <taxon>Hexapoda</taxon>
        <taxon>Insecta</taxon>
        <taxon>Pterygota</taxon>
        <taxon>Neoptera</taxon>
        <taxon>Endopterygota</taxon>
        <taxon>Diptera</taxon>
        <taxon>Brachycera</taxon>
        <taxon>Muscomorpha</taxon>
        <taxon>Ephydroidea</taxon>
        <taxon>Drosophilidae</taxon>
        <taxon>Scaptodrosophila</taxon>
    </lineage>
</organism>
<feature type="compositionally biased region" description="Low complexity" evidence="5">
    <location>
        <begin position="250"/>
        <end position="262"/>
    </location>
</feature>
<sequence length="788" mass="88624">MLSLPKLFVRRSCVLRSCLAATSHLPYSNNFFKMNFKPLINRDKQRKNVASIKELIQDEEKPHELSPQATPPSNNQQQHQEVSASKDRMPSVPKQKLPPPPQIEQKRRMLPAPQVNQNRGSKSMARGAPAERPNISNQRDKWVARVSPEMQRKLKAAGQNPVPQVMPSNQSQHSDSNPLSANNQFFGASQTNQEGWQKPKMDDEDKQIEIKGASTEKDRKSWLNRMKGTQQKKQSEWLKEMQLKQEAGRQLHQQRVQQLQKQTPPMSGTQHSPQMAAANQTATSTQAPSEPAPPKSPERQAYLAAVKELNSYQMHDPAPGRAQTKIKAQSSPVIQETIACLEKTGLGVKDLERIPVIQVAGSKGRGSTCAIVESILRAHGVKTGVLCSPHMFLTSERIRIDGEPLSDVQFSELFWKLNHMLRDGAGPGNISPPAAYSKLLTIMAFHAFQEANVEVAIIEVGSGGANDCTNITEHARTIGISTLGWEQSFDLSSSMRDIAWNKAAIMKPKANIFINVTQPECCEVLTQRAKQLGADLHRVPNFQSYIDGNMANKALLTKAHHSMRLNGSLAIQLAYDYLRTYKPQYVVGFDANTIQLTQAAARGIETFHQPGHFQFIKHDMFHVYLDSADSLESMMACREWFYTKTRSNRTPKILLFNKVTEFNAKDLLTVLRHNLRFEEACFVPSPNYFEGENLEEDDSSSMVWHGMEELQRAKRNASNWRALCEESGRKDNSQLSISIGAFFEYLQNKYGKQKYGMRSDLDVLVTGSRKLVAATITTLDKMKRESGF</sequence>